<evidence type="ECO:0000313" key="2">
    <source>
        <dbReference type="EMBL" id="KAJ1146214.1"/>
    </source>
</evidence>
<sequence>MRGHWPGSTDEERPRGRDPVAQTRPRRNADGPGCGHREDLKRRCRECWALLPLLETASLRSRRLRVQRNGRRELGGIDRPAEVSSIRARWGAALPR</sequence>
<dbReference type="Proteomes" id="UP001066276">
    <property type="component" value="Chromosome 6"/>
</dbReference>
<dbReference type="EMBL" id="JANPWB010000010">
    <property type="protein sequence ID" value="KAJ1146214.1"/>
    <property type="molecule type" value="Genomic_DNA"/>
</dbReference>
<reference evidence="2" key="1">
    <citation type="journal article" date="2022" name="bioRxiv">
        <title>Sequencing and chromosome-scale assembly of the giantPleurodeles waltlgenome.</title>
        <authorList>
            <person name="Brown T."/>
            <person name="Elewa A."/>
            <person name="Iarovenko S."/>
            <person name="Subramanian E."/>
            <person name="Araus A.J."/>
            <person name="Petzold A."/>
            <person name="Susuki M."/>
            <person name="Suzuki K.-i.T."/>
            <person name="Hayashi T."/>
            <person name="Toyoda A."/>
            <person name="Oliveira C."/>
            <person name="Osipova E."/>
            <person name="Leigh N.D."/>
            <person name="Simon A."/>
            <person name="Yun M.H."/>
        </authorList>
    </citation>
    <scope>NUCLEOTIDE SEQUENCE</scope>
    <source>
        <strain evidence="2">20211129_DDA</strain>
        <tissue evidence="2">Liver</tissue>
    </source>
</reference>
<feature type="region of interest" description="Disordered" evidence="1">
    <location>
        <begin position="1"/>
        <end position="38"/>
    </location>
</feature>
<accession>A0AAV7R238</accession>
<organism evidence="2 3">
    <name type="scientific">Pleurodeles waltl</name>
    <name type="common">Iberian ribbed newt</name>
    <dbReference type="NCBI Taxonomy" id="8319"/>
    <lineage>
        <taxon>Eukaryota</taxon>
        <taxon>Metazoa</taxon>
        <taxon>Chordata</taxon>
        <taxon>Craniata</taxon>
        <taxon>Vertebrata</taxon>
        <taxon>Euteleostomi</taxon>
        <taxon>Amphibia</taxon>
        <taxon>Batrachia</taxon>
        <taxon>Caudata</taxon>
        <taxon>Salamandroidea</taxon>
        <taxon>Salamandridae</taxon>
        <taxon>Pleurodelinae</taxon>
        <taxon>Pleurodeles</taxon>
    </lineage>
</organism>
<gene>
    <name evidence="2" type="ORF">NDU88_012494</name>
</gene>
<name>A0AAV7R238_PLEWA</name>
<dbReference type="AlphaFoldDB" id="A0AAV7R238"/>
<evidence type="ECO:0000256" key="1">
    <source>
        <dbReference type="SAM" id="MobiDB-lite"/>
    </source>
</evidence>
<keyword evidence="3" id="KW-1185">Reference proteome</keyword>
<evidence type="ECO:0000313" key="3">
    <source>
        <dbReference type="Proteomes" id="UP001066276"/>
    </source>
</evidence>
<protein>
    <submittedName>
        <fullName evidence="2">Uncharacterized protein</fullName>
    </submittedName>
</protein>
<comment type="caution">
    <text evidence="2">The sequence shown here is derived from an EMBL/GenBank/DDBJ whole genome shotgun (WGS) entry which is preliminary data.</text>
</comment>
<proteinExistence type="predicted"/>